<sequence>MSTAIKPKQALACAFSAIAQALHAAHAADDADQSSGDSNRLLETAANMADCYRDNPPSEEHVVERVGFDIAALIKASRLVPGDVESTERAKLIEKAKPHLVWLTDAATCLDSDERLLDRFDLQDFANEAMSLNVFVEWAISARDLLQSVRVCAEIDENLAGALRAHDIRHNAADWHANTVGDGLSYVMSRQHRLLKQIVGVSEQ</sequence>
<keyword evidence="1" id="KW-0732">Signal</keyword>
<proteinExistence type="predicted"/>
<organism evidence="2 3">
    <name type="scientific">Variovorax rhizosphaerae</name>
    <dbReference type="NCBI Taxonomy" id="1836200"/>
    <lineage>
        <taxon>Bacteria</taxon>
        <taxon>Pseudomonadati</taxon>
        <taxon>Pseudomonadota</taxon>
        <taxon>Betaproteobacteria</taxon>
        <taxon>Burkholderiales</taxon>
        <taxon>Comamonadaceae</taxon>
        <taxon>Variovorax</taxon>
    </lineage>
</organism>
<comment type="caution">
    <text evidence="2">The sequence shown here is derived from an EMBL/GenBank/DDBJ whole genome shotgun (WGS) entry which is preliminary data.</text>
</comment>
<dbReference type="Proteomes" id="UP001385892">
    <property type="component" value="Unassembled WGS sequence"/>
</dbReference>
<evidence type="ECO:0000313" key="3">
    <source>
        <dbReference type="Proteomes" id="UP001385892"/>
    </source>
</evidence>
<feature type="signal peptide" evidence="1">
    <location>
        <begin position="1"/>
        <end position="24"/>
    </location>
</feature>
<feature type="chain" id="PRO_5046513055" evidence="1">
    <location>
        <begin position="25"/>
        <end position="204"/>
    </location>
</feature>
<dbReference type="EMBL" id="JBBKZT010000003">
    <property type="protein sequence ID" value="MEJ8846384.1"/>
    <property type="molecule type" value="Genomic_DNA"/>
</dbReference>
<protein>
    <submittedName>
        <fullName evidence="2">Uncharacterized protein</fullName>
    </submittedName>
</protein>
<dbReference type="RefSeq" id="WP_340341547.1">
    <property type="nucleotide sequence ID" value="NZ_JBBKZT010000003.1"/>
</dbReference>
<reference evidence="2 3" key="1">
    <citation type="submission" date="2024-03" db="EMBL/GenBank/DDBJ databases">
        <title>Novel species of the genus Variovorax.</title>
        <authorList>
            <person name="Liu Q."/>
            <person name="Xin Y.-H."/>
        </authorList>
    </citation>
    <scope>NUCLEOTIDE SEQUENCE [LARGE SCALE GENOMIC DNA]</scope>
    <source>
        <strain evidence="2 3">KACC 18900</strain>
    </source>
</reference>
<evidence type="ECO:0000256" key="1">
    <source>
        <dbReference type="SAM" id="SignalP"/>
    </source>
</evidence>
<evidence type="ECO:0000313" key="2">
    <source>
        <dbReference type="EMBL" id="MEJ8846384.1"/>
    </source>
</evidence>
<keyword evidence="3" id="KW-1185">Reference proteome</keyword>
<name>A0ABU8WG38_9BURK</name>
<gene>
    <name evidence="2" type="ORF">WKW82_06975</name>
</gene>
<accession>A0ABU8WG38</accession>